<dbReference type="Proteomes" id="UP000824469">
    <property type="component" value="Unassembled WGS sequence"/>
</dbReference>
<accession>A0AA38C0K0</accession>
<protein>
    <submittedName>
        <fullName evidence="1">Uncharacterized protein</fullName>
    </submittedName>
</protein>
<dbReference type="EMBL" id="JAHRHJ020003221">
    <property type="protein sequence ID" value="KAH9292215.1"/>
    <property type="molecule type" value="Genomic_DNA"/>
</dbReference>
<gene>
    <name evidence="1" type="ORF">KI387_042587</name>
</gene>
<feature type="non-terminal residue" evidence="1">
    <location>
        <position position="1"/>
    </location>
</feature>
<reference evidence="1 2" key="1">
    <citation type="journal article" date="2021" name="Nat. Plants">
        <title>The Taxus genome provides insights into paclitaxel biosynthesis.</title>
        <authorList>
            <person name="Xiong X."/>
            <person name="Gou J."/>
            <person name="Liao Q."/>
            <person name="Li Y."/>
            <person name="Zhou Q."/>
            <person name="Bi G."/>
            <person name="Li C."/>
            <person name="Du R."/>
            <person name="Wang X."/>
            <person name="Sun T."/>
            <person name="Guo L."/>
            <person name="Liang H."/>
            <person name="Lu P."/>
            <person name="Wu Y."/>
            <person name="Zhang Z."/>
            <person name="Ro D.K."/>
            <person name="Shang Y."/>
            <person name="Huang S."/>
            <person name="Yan J."/>
        </authorList>
    </citation>
    <scope>NUCLEOTIDE SEQUENCE [LARGE SCALE GENOMIC DNA]</scope>
    <source>
        <strain evidence="1">Ta-2019</strain>
    </source>
</reference>
<evidence type="ECO:0000313" key="1">
    <source>
        <dbReference type="EMBL" id="KAH9292215.1"/>
    </source>
</evidence>
<dbReference type="AlphaFoldDB" id="A0AA38C0K0"/>
<comment type="caution">
    <text evidence="1">The sequence shown here is derived from an EMBL/GenBank/DDBJ whole genome shotgun (WGS) entry which is preliminary data.</text>
</comment>
<organism evidence="1 2">
    <name type="scientific">Taxus chinensis</name>
    <name type="common">Chinese yew</name>
    <name type="synonym">Taxus wallichiana var. chinensis</name>
    <dbReference type="NCBI Taxonomy" id="29808"/>
    <lineage>
        <taxon>Eukaryota</taxon>
        <taxon>Viridiplantae</taxon>
        <taxon>Streptophyta</taxon>
        <taxon>Embryophyta</taxon>
        <taxon>Tracheophyta</taxon>
        <taxon>Spermatophyta</taxon>
        <taxon>Pinopsida</taxon>
        <taxon>Pinidae</taxon>
        <taxon>Conifers II</taxon>
        <taxon>Cupressales</taxon>
        <taxon>Taxaceae</taxon>
        <taxon>Taxus</taxon>
    </lineage>
</organism>
<keyword evidence="2" id="KW-1185">Reference proteome</keyword>
<proteinExistence type="predicted"/>
<name>A0AA38C0K0_TAXCH</name>
<sequence length="55" mass="6312">VATHLLTKLNDQERWSQVNTMWLHIVKKMSQGVVYNLAGYIADTIVEEARIGEKI</sequence>
<evidence type="ECO:0000313" key="2">
    <source>
        <dbReference type="Proteomes" id="UP000824469"/>
    </source>
</evidence>
<feature type="non-terminal residue" evidence="1">
    <location>
        <position position="55"/>
    </location>
</feature>